<feature type="active site" evidence="16">
    <location>
        <position position="220"/>
    </location>
</feature>
<comment type="caution">
    <text evidence="20">The sequence shown here is derived from an EMBL/GenBank/DDBJ whole genome shotgun (WGS) entry which is preliminary data.</text>
</comment>
<dbReference type="Pfam" id="PF25488">
    <property type="entry name" value="RNaseT2L_C"/>
    <property type="match status" value="1"/>
</dbReference>
<evidence type="ECO:0000256" key="9">
    <source>
        <dbReference type="ARBA" id="ARBA00022759"/>
    </source>
</evidence>
<evidence type="ECO:0000256" key="4">
    <source>
        <dbReference type="ARBA" id="ARBA00012571"/>
    </source>
</evidence>
<evidence type="ECO:0000256" key="6">
    <source>
        <dbReference type="ARBA" id="ARBA00022554"/>
    </source>
</evidence>
<dbReference type="Proteomes" id="UP000258309">
    <property type="component" value="Unassembled WGS sequence"/>
</dbReference>
<dbReference type="GO" id="GO:0005775">
    <property type="term" value="C:vacuolar lumen"/>
    <property type="evidence" value="ECO:0007669"/>
    <property type="project" value="UniProtKB-SubCell"/>
</dbReference>
<feature type="signal peptide" evidence="18">
    <location>
        <begin position="1"/>
        <end position="19"/>
    </location>
</feature>
<keyword evidence="7" id="KW-0540">Nuclease</keyword>
<accession>A0A3E2HLI3</accession>
<evidence type="ECO:0000259" key="19">
    <source>
        <dbReference type="Pfam" id="PF25488"/>
    </source>
</evidence>
<evidence type="ECO:0000256" key="16">
    <source>
        <dbReference type="PIRSR" id="PIRSR633697-1"/>
    </source>
</evidence>
<comment type="function">
    <text evidence="14">Rnase which modulates cell survival under stress conditions. Released from the vacuole to the cytoplasm during stress to promote tRNA and rRNA cleavage and to activate separately a downstream pathway that promotes cell death. Involved in cell size, vacuolar morphology and growth at high temperatures and high salt concentration.</text>
</comment>
<evidence type="ECO:0000256" key="14">
    <source>
        <dbReference type="ARBA" id="ARBA00025494"/>
    </source>
</evidence>
<keyword evidence="12" id="KW-0325">Glycoprotein</keyword>
<keyword evidence="9" id="KW-0255">Endonuclease</keyword>
<comment type="similarity">
    <text evidence="3 17">Belongs to the RNase T2 family.</text>
</comment>
<evidence type="ECO:0000256" key="11">
    <source>
        <dbReference type="ARBA" id="ARBA00023157"/>
    </source>
</evidence>
<dbReference type="InterPro" id="IPR001568">
    <property type="entry name" value="RNase_T2-like"/>
</dbReference>
<dbReference type="GO" id="GO:0003723">
    <property type="term" value="F:RNA binding"/>
    <property type="evidence" value="ECO:0007669"/>
    <property type="project" value="InterPro"/>
</dbReference>
<feature type="chain" id="PRO_5017730390" description="Ribonuclease T2-like" evidence="18">
    <location>
        <begin position="20"/>
        <end position="480"/>
    </location>
</feature>
<evidence type="ECO:0000256" key="12">
    <source>
        <dbReference type="ARBA" id="ARBA00023180"/>
    </source>
</evidence>
<feature type="active site" evidence="16">
    <location>
        <position position="162"/>
    </location>
</feature>
<dbReference type="InterPro" id="IPR036430">
    <property type="entry name" value="RNase_T2-like_sf"/>
</dbReference>
<keyword evidence="6" id="KW-0926">Vacuole</keyword>
<keyword evidence="21" id="KW-1185">Reference proteome</keyword>
<dbReference type="PANTHER" id="PTHR11240">
    <property type="entry name" value="RIBONUCLEASE T2"/>
    <property type="match status" value="1"/>
</dbReference>
<dbReference type="GO" id="GO:0033897">
    <property type="term" value="F:ribonuclease T2 activity"/>
    <property type="evidence" value="ECO:0007669"/>
    <property type="project" value="UniProtKB-EC"/>
</dbReference>
<evidence type="ECO:0000256" key="13">
    <source>
        <dbReference type="ARBA" id="ARBA00023239"/>
    </source>
</evidence>
<dbReference type="OMA" id="YMSEYWK"/>
<evidence type="ECO:0000256" key="1">
    <source>
        <dbReference type="ARBA" id="ARBA00004410"/>
    </source>
</evidence>
<dbReference type="GO" id="GO:0016787">
    <property type="term" value="F:hydrolase activity"/>
    <property type="evidence" value="ECO:0007669"/>
    <property type="project" value="UniProtKB-KW"/>
</dbReference>
<dbReference type="SUPFAM" id="SSF55895">
    <property type="entry name" value="Ribonuclease Rh-like"/>
    <property type="match status" value="1"/>
</dbReference>
<proteinExistence type="inferred from homology"/>
<dbReference type="FunFam" id="3.90.730.10:FF:000004">
    <property type="entry name" value="Ribonuclease T2-like"/>
    <property type="match status" value="1"/>
</dbReference>
<evidence type="ECO:0000256" key="10">
    <source>
        <dbReference type="ARBA" id="ARBA00022801"/>
    </source>
</evidence>
<dbReference type="PROSITE" id="PS00531">
    <property type="entry name" value="RNASE_T2_2"/>
    <property type="match status" value="1"/>
</dbReference>
<dbReference type="InterPro" id="IPR033697">
    <property type="entry name" value="Ribonuclease_T2_eukaryotic"/>
</dbReference>
<keyword evidence="11" id="KW-1015">Disulfide bond</keyword>
<dbReference type="InterPro" id="IPR057328">
    <property type="entry name" value="RNaseT2L_C"/>
</dbReference>
<keyword evidence="13" id="KW-0456">Lyase</keyword>
<feature type="non-terminal residue" evidence="20">
    <location>
        <position position="480"/>
    </location>
</feature>
<dbReference type="PANTHER" id="PTHR11240:SF22">
    <property type="entry name" value="RIBONUCLEASE T2"/>
    <property type="match status" value="1"/>
</dbReference>
<dbReference type="PROSITE" id="PS00530">
    <property type="entry name" value="RNASE_T2_1"/>
    <property type="match status" value="1"/>
</dbReference>
<dbReference type="CDD" id="cd01061">
    <property type="entry name" value="RNase_T2_euk"/>
    <property type="match status" value="1"/>
</dbReference>
<dbReference type="EC" id="4.6.1.19" evidence="4"/>
<organism evidence="20 21">
    <name type="scientific">Scytalidium lignicola</name>
    <name type="common">Hyphomycete</name>
    <dbReference type="NCBI Taxonomy" id="5539"/>
    <lineage>
        <taxon>Eukaryota</taxon>
        <taxon>Fungi</taxon>
        <taxon>Dikarya</taxon>
        <taxon>Ascomycota</taxon>
        <taxon>Pezizomycotina</taxon>
        <taxon>Leotiomycetes</taxon>
        <taxon>Leotiomycetes incertae sedis</taxon>
        <taxon>Scytalidium</taxon>
    </lineage>
</organism>
<feature type="non-terminal residue" evidence="20">
    <location>
        <position position="1"/>
    </location>
</feature>
<name>A0A3E2HLI3_SCYLI</name>
<keyword evidence="5" id="KW-0963">Cytoplasm</keyword>
<dbReference type="EMBL" id="NCSJ02000023">
    <property type="protein sequence ID" value="RFU34240.1"/>
    <property type="molecule type" value="Genomic_DNA"/>
</dbReference>
<evidence type="ECO:0000256" key="15">
    <source>
        <dbReference type="ARBA" id="ARBA00071169"/>
    </source>
</evidence>
<sequence>MAPLSAFLLPLTFAATVTASCNADNCLRALRATARIEDARAFCATFTTESVTATTAIPSYAVAGCTGNVASRVRSACSCIVTSSSPAITTSTTTSTTTSSSAPTSTYVLPGPKTCLNPQLSCQNVTQVQDLCCFNAPGGQLLQTQFWDTDPSTGPSDSWTIHGLWPDHCDGTYDSNCDAVREYTNITAILQSYNRTDLLTYMNQYWKDYTGNDESFWEHEWGKHGTCISTLEPSCYNDYTPQEEVVDFFERTTSLFSQLDSYTFLKNAGIVPSNTVTYTLDQVQSALTAAHGFPVTIQCSGGALNEIWYHFNVRGNVQGGDFVATFPDGSKSSCADTGIKYIPKYQTASTTTTSGTSPTSTPTPYQGKGYLQAYINGENKGCLISYGTWYTTGTCATYTATTSGDGFTLRSSKGPCDIINDAISCASGNTAGVFTELDGLLAYGSSSEFYAEAVPTGSVQQTVYTTTNAVEVSFAWQSLP</sequence>
<evidence type="ECO:0000256" key="2">
    <source>
        <dbReference type="ARBA" id="ARBA00004496"/>
    </source>
</evidence>
<evidence type="ECO:0000313" key="20">
    <source>
        <dbReference type="EMBL" id="RFU34240.1"/>
    </source>
</evidence>
<feature type="domain" description="RNase T2-like C-terminal" evidence="19">
    <location>
        <begin position="364"/>
        <end position="477"/>
    </location>
</feature>
<gene>
    <name evidence="20" type="ORF">B7463_g2081</name>
</gene>
<comment type="subcellular location">
    <subcellularLocation>
        <location evidence="2">Cytoplasm</location>
    </subcellularLocation>
    <subcellularLocation>
        <location evidence="1">Vacuole lumen</location>
    </subcellularLocation>
</comment>
<dbReference type="Pfam" id="PF00445">
    <property type="entry name" value="Ribonuclease_T2"/>
    <property type="match status" value="1"/>
</dbReference>
<dbReference type="Gene3D" id="3.90.730.10">
    <property type="entry name" value="Ribonuclease T2-like"/>
    <property type="match status" value="1"/>
</dbReference>
<dbReference type="AlphaFoldDB" id="A0A3E2HLI3"/>
<evidence type="ECO:0000256" key="3">
    <source>
        <dbReference type="ARBA" id="ARBA00007469"/>
    </source>
</evidence>
<protein>
    <recommendedName>
        <fullName evidence="15">Ribonuclease T2-like</fullName>
        <ecNumber evidence="4">4.6.1.19</ecNumber>
    </recommendedName>
</protein>
<dbReference type="OrthoDB" id="435754at2759"/>
<keyword evidence="10" id="KW-0378">Hydrolase</keyword>
<evidence type="ECO:0000313" key="21">
    <source>
        <dbReference type="Proteomes" id="UP000258309"/>
    </source>
</evidence>
<feature type="active site" evidence="16">
    <location>
        <position position="224"/>
    </location>
</feature>
<dbReference type="InterPro" id="IPR018188">
    <property type="entry name" value="RNase_T2_His_AS_1"/>
</dbReference>
<evidence type="ECO:0000256" key="8">
    <source>
        <dbReference type="ARBA" id="ARBA00022729"/>
    </source>
</evidence>
<dbReference type="GO" id="GO:0006401">
    <property type="term" value="P:RNA catabolic process"/>
    <property type="evidence" value="ECO:0007669"/>
    <property type="project" value="TreeGrafter"/>
</dbReference>
<dbReference type="InterPro" id="IPR033130">
    <property type="entry name" value="RNase_T2_His_AS_2"/>
</dbReference>
<evidence type="ECO:0000256" key="7">
    <source>
        <dbReference type="ARBA" id="ARBA00022722"/>
    </source>
</evidence>
<keyword evidence="8 18" id="KW-0732">Signal</keyword>
<dbReference type="GO" id="GO:0005576">
    <property type="term" value="C:extracellular region"/>
    <property type="evidence" value="ECO:0007669"/>
    <property type="project" value="TreeGrafter"/>
</dbReference>
<evidence type="ECO:0000256" key="18">
    <source>
        <dbReference type="SAM" id="SignalP"/>
    </source>
</evidence>
<reference evidence="20 21" key="1">
    <citation type="submission" date="2018-05" db="EMBL/GenBank/DDBJ databases">
        <title>Draft genome sequence of Scytalidium lignicola DSM 105466, a ubiquitous saprotrophic fungus.</title>
        <authorList>
            <person name="Buettner E."/>
            <person name="Gebauer A.M."/>
            <person name="Hofrichter M."/>
            <person name="Liers C."/>
            <person name="Kellner H."/>
        </authorList>
    </citation>
    <scope>NUCLEOTIDE SEQUENCE [LARGE SCALE GENOMIC DNA]</scope>
    <source>
        <strain evidence="20 21">DSM 105466</strain>
    </source>
</reference>
<evidence type="ECO:0000256" key="5">
    <source>
        <dbReference type="ARBA" id="ARBA00022490"/>
    </source>
</evidence>
<evidence type="ECO:0000256" key="17">
    <source>
        <dbReference type="RuleBase" id="RU004328"/>
    </source>
</evidence>